<feature type="domain" description="FAD/NAD(P)-binding" evidence="3">
    <location>
        <begin position="3"/>
        <end position="81"/>
    </location>
</feature>
<dbReference type="SUPFAM" id="SSF51905">
    <property type="entry name" value="FAD/NAD(P)-binding domain"/>
    <property type="match status" value="1"/>
</dbReference>
<name>A0ABN3GTR6_9ACTN</name>
<dbReference type="Pfam" id="PF07992">
    <property type="entry name" value="Pyr_redox_2"/>
    <property type="match status" value="1"/>
</dbReference>
<evidence type="ECO:0000256" key="1">
    <source>
        <dbReference type="ARBA" id="ARBA00007532"/>
    </source>
</evidence>
<comment type="similarity">
    <text evidence="1">Belongs to the class-I pyridine nucleotide-disulfide oxidoreductase family.</text>
</comment>
<dbReference type="Gene3D" id="3.50.50.60">
    <property type="entry name" value="FAD/NAD(P)-binding domain"/>
    <property type="match status" value="2"/>
</dbReference>
<evidence type="ECO:0000313" key="5">
    <source>
        <dbReference type="Proteomes" id="UP001500253"/>
    </source>
</evidence>
<sequence length="98" mass="10118">MADAHKVTVVQGRGTFVGGASVDLEGTPYTGQSLVPATGSYVKSLPGPELGGRVITGEDALRLDHVPAKVVVRGGGFIGVEGRGPTGRARREHRTGIR</sequence>
<dbReference type="PANTHER" id="PTHR22912:SF217">
    <property type="entry name" value="DIHYDROLIPOYL DEHYDROGENASE"/>
    <property type="match status" value="1"/>
</dbReference>
<organism evidence="4 5">
    <name type="scientific">Streptomyces cuspidosporus</name>
    <dbReference type="NCBI Taxonomy" id="66882"/>
    <lineage>
        <taxon>Bacteria</taxon>
        <taxon>Bacillati</taxon>
        <taxon>Actinomycetota</taxon>
        <taxon>Actinomycetes</taxon>
        <taxon>Kitasatosporales</taxon>
        <taxon>Streptomycetaceae</taxon>
        <taxon>Streptomyces</taxon>
    </lineage>
</organism>
<dbReference type="InterPro" id="IPR036188">
    <property type="entry name" value="FAD/NAD-bd_sf"/>
</dbReference>
<dbReference type="Proteomes" id="UP001500253">
    <property type="component" value="Unassembled WGS sequence"/>
</dbReference>
<proteinExistence type="inferred from homology"/>
<evidence type="ECO:0000313" key="4">
    <source>
        <dbReference type="EMBL" id="GAA2360728.1"/>
    </source>
</evidence>
<gene>
    <name evidence="4" type="ORF">GCM10010246_59040</name>
</gene>
<dbReference type="InterPro" id="IPR023753">
    <property type="entry name" value="FAD/NAD-binding_dom"/>
</dbReference>
<reference evidence="4 5" key="1">
    <citation type="journal article" date="2019" name="Int. J. Syst. Evol. Microbiol.">
        <title>The Global Catalogue of Microorganisms (GCM) 10K type strain sequencing project: providing services to taxonomists for standard genome sequencing and annotation.</title>
        <authorList>
            <consortium name="The Broad Institute Genomics Platform"/>
            <consortium name="The Broad Institute Genome Sequencing Center for Infectious Disease"/>
            <person name="Wu L."/>
            <person name="Ma J."/>
        </authorList>
    </citation>
    <scope>NUCLEOTIDE SEQUENCE [LARGE SCALE GENOMIC DNA]</scope>
    <source>
        <strain evidence="4 5">JCM 4316</strain>
    </source>
</reference>
<protein>
    <recommendedName>
        <fullName evidence="3">FAD/NAD(P)-binding domain-containing protein</fullName>
    </recommendedName>
</protein>
<keyword evidence="2" id="KW-0520">NAD</keyword>
<dbReference type="RefSeq" id="WP_428837030.1">
    <property type="nucleotide sequence ID" value="NZ_BAAASD010000031.1"/>
</dbReference>
<comment type="caution">
    <text evidence="4">The sequence shown here is derived from an EMBL/GenBank/DDBJ whole genome shotgun (WGS) entry which is preliminary data.</text>
</comment>
<dbReference type="InterPro" id="IPR050151">
    <property type="entry name" value="Class-I_Pyr_Nuc-Dis_Oxidored"/>
</dbReference>
<dbReference type="EMBL" id="BAAASD010000031">
    <property type="protein sequence ID" value="GAA2360728.1"/>
    <property type="molecule type" value="Genomic_DNA"/>
</dbReference>
<keyword evidence="5" id="KW-1185">Reference proteome</keyword>
<dbReference type="PANTHER" id="PTHR22912">
    <property type="entry name" value="DISULFIDE OXIDOREDUCTASE"/>
    <property type="match status" value="1"/>
</dbReference>
<accession>A0ABN3GTR6</accession>
<evidence type="ECO:0000259" key="3">
    <source>
        <dbReference type="Pfam" id="PF07992"/>
    </source>
</evidence>
<evidence type="ECO:0000256" key="2">
    <source>
        <dbReference type="ARBA" id="ARBA00023027"/>
    </source>
</evidence>